<evidence type="ECO:0000256" key="1">
    <source>
        <dbReference type="SAM" id="MobiDB-lite"/>
    </source>
</evidence>
<keyword evidence="3" id="KW-1185">Reference proteome</keyword>
<protein>
    <submittedName>
        <fullName evidence="2">Uncharacterized protein</fullName>
    </submittedName>
</protein>
<accession>A0A8C7EJQ4</accession>
<organism evidence="2 3">
    <name type="scientific">Neovison vison</name>
    <name type="common">American mink</name>
    <name type="synonym">Mustela vison</name>
    <dbReference type="NCBI Taxonomy" id="452646"/>
    <lineage>
        <taxon>Eukaryota</taxon>
        <taxon>Metazoa</taxon>
        <taxon>Chordata</taxon>
        <taxon>Craniata</taxon>
        <taxon>Vertebrata</taxon>
        <taxon>Euteleostomi</taxon>
        <taxon>Mammalia</taxon>
        <taxon>Eutheria</taxon>
        <taxon>Laurasiatheria</taxon>
        <taxon>Carnivora</taxon>
        <taxon>Caniformia</taxon>
        <taxon>Musteloidea</taxon>
        <taxon>Mustelidae</taxon>
        <taxon>Mustelinae</taxon>
        <taxon>Neogale</taxon>
    </lineage>
</organism>
<feature type="region of interest" description="Disordered" evidence="1">
    <location>
        <begin position="52"/>
        <end position="78"/>
    </location>
</feature>
<dbReference type="GeneTree" id="ENSGT01140000282801"/>
<evidence type="ECO:0000313" key="3">
    <source>
        <dbReference type="Proteomes" id="UP000694425"/>
    </source>
</evidence>
<reference evidence="2" key="1">
    <citation type="submission" date="2025-08" db="UniProtKB">
        <authorList>
            <consortium name="Ensembl"/>
        </authorList>
    </citation>
    <scope>IDENTIFICATION</scope>
</reference>
<proteinExistence type="predicted"/>
<evidence type="ECO:0000313" key="2">
    <source>
        <dbReference type="Ensembl" id="ENSNVIP00000002980.1"/>
    </source>
</evidence>
<dbReference type="AlphaFoldDB" id="A0A8C7EJQ4"/>
<reference evidence="2" key="2">
    <citation type="submission" date="2025-09" db="UniProtKB">
        <authorList>
            <consortium name="Ensembl"/>
        </authorList>
    </citation>
    <scope>IDENTIFICATION</scope>
</reference>
<sequence>LQTPFLCPFLSFPLRGPVLPRAGPLLLRPASLVPHGAGHRAPAAFVLCAHPRPKRSQEASPPSAQAESRHRPADASTASWRRANVIPNCHVHTMCSANFLVYESQVL</sequence>
<name>A0A8C7EJQ4_NEOVI</name>
<dbReference type="Proteomes" id="UP000694425">
    <property type="component" value="Unplaced"/>
</dbReference>
<dbReference type="Ensembl" id="ENSNVIT00000003465.1">
    <property type="protein sequence ID" value="ENSNVIP00000002980.1"/>
    <property type="gene ID" value="ENSNVIG00000002371.1"/>
</dbReference>